<evidence type="ECO:0000256" key="2">
    <source>
        <dbReference type="SAM" id="MobiDB-lite"/>
    </source>
</evidence>
<dbReference type="InterPro" id="IPR058625">
    <property type="entry name" value="MdtA-like_BSH"/>
</dbReference>
<evidence type="ECO:0000313" key="7">
    <source>
        <dbReference type="Proteomes" id="UP000564885"/>
    </source>
</evidence>
<feature type="domain" description="Multidrug resistance protein MdtA-like barrel-sandwich hybrid" evidence="4">
    <location>
        <begin position="82"/>
        <end position="274"/>
    </location>
</feature>
<keyword evidence="3" id="KW-0472">Membrane</keyword>
<evidence type="ECO:0000313" key="6">
    <source>
        <dbReference type="EMBL" id="NNM71464.1"/>
    </source>
</evidence>
<keyword evidence="7" id="KW-1185">Reference proteome</keyword>
<dbReference type="PANTHER" id="PTHR30386">
    <property type="entry name" value="MEMBRANE FUSION SUBUNIT OF EMRAB-TOLC MULTIDRUG EFFLUX PUMP"/>
    <property type="match status" value="1"/>
</dbReference>
<keyword evidence="3" id="KW-1133">Transmembrane helix</keyword>
<dbReference type="SUPFAM" id="SSF111369">
    <property type="entry name" value="HlyD-like secretion proteins"/>
    <property type="match status" value="2"/>
</dbReference>
<evidence type="ECO:0000256" key="1">
    <source>
        <dbReference type="SAM" id="Coils"/>
    </source>
</evidence>
<comment type="caution">
    <text evidence="6">The sequence shown here is derived from an EMBL/GenBank/DDBJ whole genome shotgun (WGS) entry which is preliminary data.</text>
</comment>
<keyword evidence="3" id="KW-0812">Transmembrane</keyword>
<proteinExistence type="predicted"/>
<dbReference type="Gene3D" id="2.40.30.170">
    <property type="match status" value="1"/>
</dbReference>
<feature type="coiled-coil region" evidence="1">
    <location>
        <begin position="184"/>
        <end position="239"/>
    </location>
</feature>
<feature type="domain" description="CusB-like beta-barrel" evidence="5">
    <location>
        <begin position="279"/>
        <end position="321"/>
    </location>
</feature>
<accession>A0A849I1J6</accession>
<gene>
    <name evidence="6" type="ORF">HJG44_03510</name>
</gene>
<dbReference type="Pfam" id="PF25917">
    <property type="entry name" value="BSH_RND"/>
    <property type="match status" value="1"/>
</dbReference>
<name>A0A849I1J6_9HYPH</name>
<feature type="coiled-coil region" evidence="1">
    <location>
        <begin position="118"/>
        <end position="159"/>
    </location>
</feature>
<organism evidence="6 7">
    <name type="scientific">Enterovirga aerilata</name>
    <dbReference type="NCBI Taxonomy" id="2730920"/>
    <lineage>
        <taxon>Bacteria</taxon>
        <taxon>Pseudomonadati</taxon>
        <taxon>Pseudomonadota</taxon>
        <taxon>Alphaproteobacteria</taxon>
        <taxon>Hyphomicrobiales</taxon>
        <taxon>Methylobacteriaceae</taxon>
        <taxon>Enterovirga</taxon>
    </lineage>
</organism>
<dbReference type="Gene3D" id="1.10.287.470">
    <property type="entry name" value="Helix hairpin bin"/>
    <property type="match status" value="1"/>
</dbReference>
<evidence type="ECO:0000259" key="4">
    <source>
        <dbReference type="Pfam" id="PF25917"/>
    </source>
</evidence>
<dbReference type="InterPro" id="IPR058792">
    <property type="entry name" value="Beta-barrel_RND_2"/>
</dbReference>
<feature type="region of interest" description="Disordered" evidence="2">
    <location>
        <begin position="1"/>
        <end position="33"/>
    </location>
</feature>
<dbReference type="GO" id="GO:0055085">
    <property type="term" value="P:transmembrane transport"/>
    <property type="evidence" value="ECO:0007669"/>
    <property type="project" value="InterPro"/>
</dbReference>
<dbReference type="RefSeq" id="WP_171216923.1">
    <property type="nucleotide sequence ID" value="NZ_JABEPP010000001.1"/>
</dbReference>
<protein>
    <submittedName>
        <fullName evidence="6">HlyD family secretion protein</fullName>
    </submittedName>
</protein>
<dbReference type="EMBL" id="JABEPP010000001">
    <property type="protein sequence ID" value="NNM71464.1"/>
    <property type="molecule type" value="Genomic_DNA"/>
</dbReference>
<dbReference type="Proteomes" id="UP000564885">
    <property type="component" value="Unassembled WGS sequence"/>
</dbReference>
<dbReference type="InterPro" id="IPR050739">
    <property type="entry name" value="MFP"/>
</dbReference>
<dbReference type="Gene3D" id="2.40.50.100">
    <property type="match status" value="1"/>
</dbReference>
<evidence type="ECO:0000256" key="3">
    <source>
        <dbReference type="SAM" id="Phobius"/>
    </source>
</evidence>
<keyword evidence="1" id="KW-0175">Coiled coil</keyword>
<sequence length="383" mass="40641">MSRGASSPVGTAEVAASRSGREAAGDGHAGARGPSRKRVVLVALLAVALLAGGYFGYGWWTHGRFFVSTDDAYVGADVTILAAKASGYVTAVEVENNQNVQAGQVIARIDDGDYRLALKAAQDRVATQEAAIERIGRQIEAAEAQVRQAEPQIAAARADAVRTAADYERQARLSQSDFASRARLEQSLADRDRAAANVQAAEAALVAARANVAVLRAQKDEAERVAAEYRTAAARAERDLSFTVVRAPVSGVVGNRAVEVGAYVQPGTRLAALVPLDTVRVDANFKETQLARIRPGQRVELEVDAFPGREFPGVVESIAPASGAQFSLLPPENATGNFTKIVQRVPVRIKVDPGVAEEAVLRPGLSVVVRVDSRDPRTEQASR</sequence>
<dbReference type="PANTHER" id="PTHR30386:SF24">
    <property type="entry name" value="MULTIDRUG RESISTANCE EFFLUX PUMP"/>
    <property type="match status" value="1"/>
</dbReference>
<dbReference type="Pfam" id="PF25954">
    <property type="entry name" value="Beta-barrel_RND_2"/>
    <property type="match status" value="1"/>
</dbReference>
<evidence type="ECO:0000259" key="5">
    <source>
        <dbReference type="Pfam" id="PF25954"/>
    </source>
</evidence>
<dbReference type="AlphaFoldDB" id="A0A849I1J6"/>
<feature type="transmembrane region" description="Helical" evidence="3">
    <location>
        <begin position="39"/>
        <end position="60"/>
    </location>
</feature>
<reference evidence="6 7" key="1">
    <citation type="submission" date="2020-04" db="EMBL/GenBank/DDBJ databases">
        <title>Enterovirga sp. isolate from soil.</title>
        <authorList>
            <person name="Chea S."/>
            <person name="Kim D.-U."/>
        </authorList>
    </citation>
    <scope>NUCLEOTIDE SEQUENCE [LARGE SCALE GENOMIC DNA]</scope>
    <source>
        <strain evidence="6 7">DB1703</strain>
    </source>
</reference>